<dbReference type="CDD" id="cd13578">
    <property type="entry name" value="PBP2_Bug27"/>
    <property type="match status" value="1"/>
</dbReference>
<evidence type="ECO:0000256" key="2">
    <source>
        <dbReference type="SAM" id="SignalP"/>
    </source>
</evidence>
<proteinExistence type="inferred from homology"/>
<dbReference type="PANTHER" id="PTHR42928">
    <property type="entry name" value="TRICARBOXYLATE-BINDING PROTEIN"/>
    <property type="match status" value="1"/>
</dbReference>
<gene>
    <name evidence="3" type="ORF">GON04_07200</name>
</gene>
<reference evidence="3 4" key="1">
    <citation type="submission" date="2019-12" db="EMBL/GenBank/DDBJ databases">
        <authorList>
            <person name="Huq M.A."/>
        </authorList>
    </citation>
    <scope>NUCLEOTIDE SEQUENCE [LARGE SCALE GENOMIC DNA]</scope>
    <source>
        <strain evidence="3 4">MAH-25</strain>
    </source>
</reference>
<feature type="signal peptide" evidence="2">
    <location>
        <begin position="1"/>
        <end position="30"/>
    </location>
</feature>
<dbReference type="Proteomes" id="UP000469385">
    <property type="component" value="Unassembled WGS sequence"/>
</dbReference>
<dbReference type="InterPro" id="IPR005064">
    <property type="entry name" value="BUG"/>
</dbReference>
<feature type="chain" id="PRO_5026660446" evidence="2">
    <location>
        <begin position="31"/>
        <end position="329"/>
    </location>
</feature>
<dbReference type="SUPFAM" id="SSF53850">
    <property type="entry name" value="Periplasmic binding protein-like II"/>
    <property type="match status" value="1"/>
</dbReference>
<comment type="similarity">
    <text evidence="1">Belongs to the UPF0065 (bug) family.</text>
</comment>
<evidence type="ECO:0000313" key="3">
    <source>
        <dbReference type="EMBL" id="MVQ29226.1"/>
    </source>
</evidence>
<evidence type="ECO:0000313" key="4">
    <source>
        <dbReference type="Proteomes" id="UP000469385"/>
    </source>
</evidence>
<organism evidence="3 4">
    <name type="scientific">Ramlibacter pinisoli</name>
    <dbReference type="NCBI Taxonomy" id="2682844"/>
    <lineage>
        <taxon>Bacteria</taxon>
        <taxon>Pseudomonadati</taxon>
        <taxon>Pseudomonadota</taxon>
        <taxon>Betaproteobacteria</taxon>
        <taxon>Burkholderiales</taxon>
        <taxon>Comamonadaceae</taxon>
        <taxon>Ramlibacter</taxon>
    </lineage>
</organism>
<dbReference type="PIRSF" id="PIRSF017082">
    <property type="entry name" value="YflP"/>
    <property type="match status" value="1"/>
</dbReference>
<keyword evidence="4" id="KW-1185">Reference proteome</keyword>
<sequence>MDTLSPPSSLRRRHLVLGGLAAAAAPWASAQGSSDTPVRLIVPFTPGTGIDLIARQIGPALSDRLKRPFFVENKAGASGNIGTQEVTRATPDGTTLLVSVNTLVMNMALYPKAGFDPLKDLAPVSLTSWGQLLLVANPGTGIDSLKGLVERAKAKPGALNYGSPGAGTPHHLAMELLKNRAKVSLTHISYRGTAPAVTDLLGGQIDVMFLPIHVALQHVKAGKLKALAISSTKSSPLLPDVPPLNSLNLGDMNVDMWYGVLAPAGTPQPFIERLNTELRDILALPAVAKAFETQGMTPAHSTPDQFRQVMVADAKRWADLIKAQKITAE</sequence>
<dbReference type="Pfam" id="PF03401">
    <property type="entry name" value="TctC"/>
    <property type="match status" value="1"/>
</dbReference>
<dbReference type="InterPro" id="IPR042100">
    <property type="entry name" value="Bug_dom1"/>
</dbReference>
<comment type="caution">
    <text evidence="3">The sequence shown here is derived from an EMBL/GenBank/DDBJ whole genome shotgun (WGS) entry which is preliminary data.</text>
</comment>
<accession>A0A6N8IT15</accession>
<dbReference type="EMBL" id="WSEL01000003">
    <property type="protein sequence ID" value="MVQ29226.1"/>
    <property type="molecule type" value="Genomic_DNA"/>
</dbReference>
<dbReference type="AlphaFoldDB" id="A0A6N8IT15"/>
<dbReference type="Gene3D" id="3.40.190.150">
    <property type="entry name" value="Bordetella uptake gene, domain 1"/>
    <property type="match status" value="1"/>
</dbReference>
<dbReference type="PANTHER" id="PTHR42928:SF5">
    <property type="entry name" value="BLR1237 PROTEIN"/>
    <property type="match status" value="1"/>
</dbReference>
<dbReference type="Gene3D" id="3.40.190.10">
    <property type="entry name" value="Periplasmic binding protein-like II"/>
    <property type="match status" value="1"/>
</dbReference>
<evidence type="ECO:0000256" key="1">
    <source>
        <dbReference type="ARBA" id="ARBA00006987"/>
    </source>
</evidence>
<name>A0A6N8IT15_9BURK</name>
<protein>
    <submittedName>
        <fullName evidence="3">Tripartite tricarboxylate transporter substrate binding protein</fullName>
    </submittedName>
</protein>
<keyword evidence="2" id="KW-0732">Signal</keyword>